<keyword evidence="3" id="KW-1185">Reference proteome</keyword>
<comment type="caution">
    <text evidence="2">The sequence shown here is derived from an EMBL/GenBank/DDBJ whole genome shotgun (WGS) entry which is preliminary data.</text>
</comment>
<proteinExistence type="predicted"/>
<dbReference type="RefSeq" id="WP_208175980.1">
    <property type="nucleotide sequence ID" value="NZ_JAGETZ010000006.1"/>
</dbReference>
<dbReference type="EMBL" id="JAGETZ010000006">
    <property type="protein sequence ID" value="MBO2010354.1"/>
    <property type="molecule type" value="Genomic_DNA"/>
</dbReference>
<dbReference type="SUPFAM" id="SSF52540">
    <property type="entry name" value="P-loop containing nucleoside triphosphate hydrolases"/>
    <property type="match status" value="1"/>
</dbReference>
<sequence length="747" mass="86114">MIAKVTKLKNFGIYRAFTWPTESPNFCKFNVIYGWNYSGKTTLSRAFRCLEIGAIHNIEPIDGLEIEFENANADRYNQSSVSKPIVRVFNTDFIRENLKWDLDDRIHPIVLLGEENIELQSRLEMEKSSLVKMEEVLQKRITERELETEQLGSVATSKAKEIARMLRLTTFNRTHLTKIIDQIKPDYRSFLLGEEELSNYHAKATSTEQKKKINFTYPVLLKLKIIHTEVSGILERQCISESKIERLLEDIKLSQWVESGRSLHENKEECEFCGGILPNGFLAKLNSHFSEDYEQLKQALEESRIRISGSTINLISHLPSESDFYKDFQEEYEQCKISLEKAVIEYNSSLNLLLADIERKRNQPFDKLTTCDFTNNQDDIELALGNLQNLVKKNNERTDKFSGEKTEAEKRVIQAYTADFEDKYNYSLRLAKLVADEQAISKFNDVIAAQKIVIKSTEARLSDTVKGAEQINAYLAEYFNKSDIVIEANKKSQFMLMREGLPAKNLSEGEKSAIAFAYFIASLEHNGNKLADTIVYLDDPISSLDANHLFNTYAFIRTHFYKMGENGPDKHKCLCKQLFISTHNFELLNLIKDWFGKMAKNDSSYYTVERGQGNNSKIIKMPNTVLKFKSEYAYLFSIIHSFKDSPSTEFEHLYNLPNIMRRFIETFSAFKFLSTLNIDQHLDKIIKNPIECEQIRKFVHYNSHGLDTTRMIQFPDLAECTSVAKTLLDAIEATDKAHYDALCQSVA</sequence>
<dbReference type="InterPro" id="IPR026866">
    <property type="entry name" value="CR006_AAA"/>
</dbReference>
<dbReference type="Gene3D" id="3.40.50.300">
    <property type="entry name" value="P-loop containing nucleotide triphosphate hydrolases"/>
    <property type="match status" value="1"/>
</dbReference>
<dbReference type="PANTHER" id="PTHR32182:SF22">
    <property type="entry name" value="ATP-DEPENDENT ENDONUCLEASE, OLD FAMILY-RELATED"/>
    <property type="match status" value="1"/>
</dbReference>
<dbReference type="InterPro" id="IPR027417">
    <property type="entry name" value="P-loop_NTPase"/>
</dbReference>
<evidence type="ECO:0000259" key="1">
    <source>
        <dbReference type="Pfam" id="PF13166"/>
    </source>
</evidence>
<feature type="domain" description="Protein CR006 P-loop" evidence="1">
    <location>
        <begin position="11"/>
        <end position="728"/>
    </location>
</feature>
<accession>A0ABS3QGI7</accession>
<dbReference type="PANTHER" id="PTHR32182">
    <property type="entry name" value="DNA REPLICATION AND REPAIR PROTEIN RECF"/>
    <property type="match status" value="1"/>
</dbReference>
<dbReference type="Pfam" id="PF13166">
    <property type="entry name" value="AAA_13"/>
    <property type="match status" value="1"/>
</dbReference>
<dbReference type="Proteomes" id="UP000664369">
    <property type="component" value="Unassembled WGS sequence"/>
</dbReference>
<reference evidence="2 3" key="1">
    <citation type="submission" date="2021-03" db="EMBL/GenBank/DDBJ databases">
        <authorList>
            <person name="Kim M.K."/>
        </authorList>
    </citation>
    <scope>NUCLEOTIDE SEQUENCE [LARGE SCALE GENOMIC DNA]</scope>
    <source>
        <strain evidence="2 3">BT442</strain>
    </source>
</reference>
<name>A0ABS3QGI7_9BACT</name>
<evidence type="ECO:0000313" key="3">
    <source>
        <dbReference type="Proteomes" id="UP000664369"/>
    </source>
</evidence>
<protein>
    <submittedName>
        <fullName evidence="2">AAA family ATPase</fullName>
    </submittedName>
</protein>
<gene>
    <name evidence="2" type="ORF">J4E00_14930</name>
</gene>
<organism evidence="2 3">
    <name type="scientific">Hymenobacter negativus</name>
    <dbReference type="NCBI Taxonomy" id="2795026"/>
    <lineage>
        <taxon>Bacteria</taxon>
        <taxon>Pseudomonadati</taxon>
        <taxon>Bacteroidota</taxon>
        <taxon>Cytophagia</taxon>
        <taxon>Cytophagales</taxon>
        <taxon>Hymenobacteraceae</taxon>
        <taxon>Hymenobacter</taxon>
    </lineage>
</organism>
<evidence type="ECO:0000313" key="2">
    <source>
        <dbReference type="EMBL" id="MBO2010354.1"/>
    </source>
</evidence>